<feature type="chain" id="PRO_5039200942" description="FMN-binding domain-containing protein" evidence="2">
    <location>
        <begin position="26"/>
        <end position="197"/>
    </location>
</feature>
<dbReference type="InterPro" id="IPR007329">
    <property type="entry name" value="FMN-bd"/>
</dbReference>
<dbReference type="GO" id="GO:0016020">
    <property type="term" value="C:membrane"/>
    <property type="evidence" value="ECO:0007669"/>
    <property type="project" value="InterPro"/>
</dbReference>
<dbReference type="Proteomes" id="UP000035720">
    <property type="component" value="Unassembled WGS sequence"/>
</dbReference>
<sequence>MRRITLWLMSTISALVLLFSYPTSTNSTTAASGADDSVEAAVTPNATTTPEATATPDGAATTDGSATSDATPSDATASDATPSDGSTSATDQSTPSDAGSTSDSATGTFAGDSVMTRWGAVQVQLTVKDGQITKSEVIQIPWDNPRDQQINSYAVPILNKEVVTAQTASIDMVSGATVTSVGYIQSLQSAIDQAHLA</sequence>
<dbReference type="OrthoDB" id="8099475at2"/>
<organism evidence="4 5">
    <name type="scientific">Nostocoides jenkinsii Ben 74</name>
    <dbReference type="NCBI Taxonomy" id="1193518"/>
    <lineage>
        <taxon>Bacteria</taxon>
        <taxon>Bacillati</taxon>
        <taxon>Actinomycetota</taxon>
        <taxon>Actinomycetes</taxon>
        <taxon>Micrococcales</taxon>
        <taxon>Intrasporangiaceae</taxon>
        <taxon>Nostocoides</taxon>
    </lineage>
</organism>
<feature type="compositionally biased region" description="Low complexity" evidence="1">
    <location>
        <begin position="46"/>
        <end position="91"/>
    </location>
</feature>
<dbReference type="Gene3D" id="3.90.1010.20">
    <property type="match status" value="1"/>
</dbReference>
<feature type="compositionally biased region" description="Polar residues" evidence="1">
    <location>
        <begin position="92"/>
        <end position="107"/>
    </location>
</feature>
<protein>
    <recommendedName>
        <fullName evidence="3">FMN-binding domain-containing protein</fullName>
    </recommendedName>
</protein>
<accession>A0A077M7G3</accession>
<evidence type="ECO:0000259" key="3">
    <source>
        <dbReference type="SMART" id="SM00900"/>
    </source>
</evidence>
<evidence type="ECO:0000256" key="1">
    <source>
        <dbReference type="SAM" id="MobiDB-lite"/>
    </source>
</evidence>
<reference evidence="4 5" key="1">
    <citation type="journal article" date="2013" name="ISME J.">
        <title>A metabolic model for members of the genus Tetrasphaera involved in enhanced biological phosphorus removal.</title>
        <authorList>
            <person name="Kristiansen R."/>
            <person name="Nguyen H.T.T."/>
            <person name="Saunders A.M."/>
            <person name="Nielsen J.L."/>
            <person name="Wimmer R."/>
            <person name="Le V.Q."/>
            <person name="McIlroy S.J."/>
            <person name="Petrovski S."/>
            <person name="Seviour R.J."/>
            <person name="Calteau A."/>
            <person name="Nielsen K.L."/>
            <person name="Nielsen P.H."/>
        </authorList>
    </citation>
    <scope>NUCLEOTIDE SEQUENCE [LARGE SCALE GENOMIC DNA]</scope>
    <source>
        <strain evidence="4 5">Ben 74</strain>
    </source>
</reference>
<dbReference type="AlphaFoldDB" id="A0A077M7G3"/>
<dbReference type="STRING" id="1193518.BN13_180017"/>
<evidence type="ECO:0000313" key="4">
    <source>
        <dbReference type="EMBL" id="CCI52494.1"/>
    </source>
</evidence>
<dbReference type="EMBL" id="CAJC01000090">
    <property type="protein sequence ID" value="CCI52494.1"/>
    <property type="molecule type" value="Genomic_DNA"/>
</dbReference>
<evidence type="ECO:0000313" key="5">
    <source>
        <dbReference type="Proteomes" id="UP000035720"/>
    </source>
</evidence>
<feature type="signal peptide" evidence="2">
    <location>
        <begin position="1"/>
        <end position="25"/>
    </location>
</feature>
<gene>
    <name evidence="4" type="ORF">BN13_180017</name>
</gene>
<keyword evidence="2" id="KW-0732">Signal</keyword>
<dbReference type="Pfam" id="PF04205">
    <property type="entry name" value="FMN_bind"/>
    <property type="match status" value="1"/>
</dbReference>
<keyword evidence="5" id="KW-1185">Reference proteome</keyword>
<evidence type="ECO:0000256" key="2">
    <source>
        <dbReference type="SAM" id="SignalP"/>
    </source>
</evidence>
<feature type="domain" description="FMN-binding" evidence="3">
    <location>
        <begin position="116"/>
        <end position="194"/>
    </location>
</feature>
<feature type="region of interest" description="Disordered" evidence="1">
    <location>
        <begin position="46"/>
        <end position="108"/>
    </location>
</feature>
<name>A0A077M7G3_9MICO</name>
<dbReference type="GO" id="GO:0010181">
    <property type="term" value="F:FMN binding"/>
    <property type="evidence" value="ECO:0007669"/>
    <property type="project" value="InterPro"/>
</dbReference>
<comment type="caution">
    <text evidence="4">The sequence shown here is derived from an EMBL/GenBank/DDBJ whole genome shotgun (WGS) entry which is preliminary data.</text>
</comment>
<proteinExistence type="predicted"/>
<dbReference type="SMART" id="SM00900">
    <property type="entry name" value="FMN_bind"/>
    <property type="match status" value="1"/>
</dbReference>